<protein>
    <recommendedName>
        <fullName evidence="1">Methyltransferase type 11 domain-containing protein</fullName>
    </recommendedName>
</protein>
<dbReference type="AlphaFoldDB" id="Q0RSD1"/>
<dbReference type="GO" id="GO:0008757">
    <property type="term" value="F:S-adenosylmethionine-dependent methyltransferase activity"/>
    <property type="evidence" value="ECO:0007669"/>
    <property type="project" value="InterPro"/>
</dbReference>
<name>Q0RSD1_FRAAA</name>
<dbReference type="Proteomes" id="UP000000657">
    <property type="component" value="Chromosome"/>
</dbReference>
<accession>Q0RSD1</accession>
<gene>
    <name evidence="2" type="ordered locus">FRAAL0865</name>
</gene>
<dbReference type="CDD" id="cd02440">
    <property type="entry name" value="AdoMet_MTases"/>
    <property type="match status" value="1"/>
</dbReference>
<dbReference type="PANTHER" id="PTHR45036">
    <property type="entry name" value="METHYLTRANSFERASE LIKE 7B"/>
    <property type="match status" value="1"/>
</dbReference>
<dbReference type="Gene3D" id="3.40.50.150">
    <property type="entry name" value="Vaccinia Virus protein VP39"/>
    <property type="match status" value="1"/>
</dbReference>
<evidence type="ECO:0000259" key="1">
    <source>
        <dbReference type="Pfam" id="PF08241"/>
    </source>
</evidence>
<evidence type="ECO:0000313" key="2">
    <source>
        <dbReference type="EMBL" id="CAJ59533.1"/>
    </source>
</evidence>
<dbReference type="InterPro" id="IPR029063">
    <property type="entry name" value="SAM-dependent_MTases_sf"/>
</dbReference>
<feature type="domain" description="Methyltransferase type 11" evidence="1">
    <location>
        <begin position="38"/>
        <end position="132"/>
    </location>
</feature>
<dbReference type="PANTHER" id="PTHR45036:SF1">
    <property type="entry name" value="METHYLTRANSFERASE LIKE 7A"/>
    <property type="match status" value="1"/>
</dbReference>
<sequence>MMGFYDDQVLPRIVDLVLGRPMEKARARVTAGLSGEVLEIGFGSGRNLAYLPAGVTRLLAVEPASVGRTLAASRIAAAPVTVEFIGDDGQALQLPDASVDHVLTTWTLCTIPDTERALREIHRVLRPGGTLHFTEHGRSPRPTVARWQDRITPAWSRIAGGCRLNRRIDDLVEKAGLALESASTFPMRGTAQLGFAYEGIASKPA</sequence>
<organism evidence="2 3">
    <name type="scientific">Frankia alni (strain DSM 45986 / CECT 9034 / ACN14a)</name>
    <dbReference type="NCBI Taxonomy" id="326424"/>
    <lineage>
        <taxon>Bacteria</taxon>
        <taxon>Bacillati</taxon>
        <taxon>Actinomycetota</taxon>
        <taxon>Actinomycetes</taxon>
        <taxon>Frankiales</taxon>
        <taxon>Frankiaceae</taxon>
        <taxon>Frankia</taxon>
    </lineage>
</organism>
<dbReference type="eggNOG" id="COG2226">
    <property type="taxonomic scope" value="Bacteria"/>
</dbReference>
<dbReference type="InterPro" id="IPR052356">
    <property type="entry name" value="Thiol_S-MT"/>
</dbReference>
<dbReference type="Pfam" id="PF08241">
    <property type="entry name" value="Methyltransf_11"/>
    <property type="match status" value="1"/>
</dbReference>
<dbReference type="STRING" id="326424.FRAAL0865"/>
<dbReference type="KEGG" id="fal:FRAAL0865"/>
<reference evidence="2 3" key="1">
    <citation type="journal article" date="2007" name="Genome Res.">
        <title>Genome characteristics of facultatively symbiotic Frankia sp. strains reflect host range and host plant biogeography.</title>
        <authorList>
            <person name="Normand P."/>
            <person name="Lapierre P."/>
            <person name="Tisa L.S."/>
            <person name="Gogarten J.P."/>
            <person name="Alloisio N."/>
            <person name="Bagnarol E."/>
            <person name="Bassi C.A."/>
            <person name="Berry A.M."/>
            <person name="Bickhart D.M."/>
            <person name="Choisne N."/>
            <person name="Couloux A."/>
            <person name="Cournoyer B."/>
            <person name="Cruveiller S."/>
            <person name="Daubin V."/>
            <person name="Demange N."/>
            <person name="Francino M.P."/>
            <person name="Goltsman E."/>
            <person name="Huang Y."/>
            <person name="Kopp O.R."/>
            <person name="Labarre L."/>
            <person name="Lapidus A."/>
            <person name="Lavire C."/>
            <person name="Marechal J."/>
            <person name="Martinez M."/>
            <person name="Mastronunzio J.E."/>
            <person name="Mullin B.C."/>
            <person name="Niemann J."/>
            <person name="Pujic P."/>
            <person name="Rawnsley T."/>
            <person name="Rouy Z."/>
            <person name="Schenowitz C."/>
            <person name="Sellstedt A."/>
            <person name="Tavares F."/>
            <person name="Tomkins J.P."/>
            <person name="Vallenet D."/>
            <person name="Valverde C."/>
            <person name="Wall L.G."/>
            <person name="Wang Y."/>
            <person name="Medigue C."/>
            <person name="Benson D.R."/>
        </authorList>
    </citation>
    <scope>NUCLEOTIDE SEQUENCE [LARGE SCALE GENOMIC DNA]</scope>
    <source>
        <strain evidence="3">DSM 45986 / CECT 9034 / ACN14a</strain>
    </source>
</reference>
<dbReference type="InterPro" id="IPR013216">
    <property type="entry name" value="Methyltransf_11"/>
</dbReference>
<dbReference type="SUPFAM" id="SSF53335">
    <property type="entry name" value="S-adenosyl-L-methionine-dependent methyltransferases"/>
    <property type="match status" value="1"/>
</dbReference>
<dbReference type="HOGENOM" id="CLU_037990_7_4_11"/>
<evidence type="ECO:0000313" key="3">
    <source>
        <dbReference type="Proteomes" id="UP000000657"/>
    </source>
</evidence>
<proteinExistence type="predicted"/>
<keyword evidence="3" id="KW-1185">Reference proteome</keyword>
<dbReference type="EMBL" id="CT573213">
    <property type="protein sequence ID" value="CAJ59533.1"/>
    <property type="molecule type" value="Genomic_DNA"/>
</dbReference>